<evidence type="ECO:0000256" key="8">
    <source>
        <dbReference type="SAM" id="Phobius"/>
    </source>
</evidence>
<dbReference type="GO" id="GO:0005886">
    <property type="term" value="C:plasma membrane"/>
    <property type="evidence" value="ECO:0007669"/>
    <property type="project" value="UniProtKB-SubCell"/>
</dbReference>
<keyword evidence="2" id="KW-1003">Cell membrane</keyword>
<feature type="transmembrane region" description="Helical" evidence="8">
    <location>
        <begin position="166"/>
        <end position="193"/>
    </location>
</feature>
<keyword evidence="6" id="KW-0653">Protein transport</keyword>
<keyword evidence="5 8" id="KW-0472">Membrane</keyword>
<feature type="domain" description="MotA/TolQ/ExbB proton channel" evidence="9">
    <location>
        <begin position="124"/>
        <end position="245"/>
    </location>
</feature>
<dbReference type="InterPro" id="IPR002898">
    <property type="entry name" value="MotA_ExbB_proton_chnl"/>
</dbReference>
<comment type="similarity">
    <text evidence="6">Belongs to the exbB/tolQ family.</text>
</comment>
<dbReference type="GO" id="GO:0017038">
    <property type="term" value="P:protein import"/>
    <property type="evidence" value="ECO:0007669"/>
    <property type="project" value="TreeGrafter"/>
</dbReference>
<evidence type="ECO:0000256" key="7">
    <source>
        <dbReference type="SAM" id="MobiDB-lite"/>
    </source>
</evidence>
<keyword evidence="3 8" id="KW-0812">Transmembrane</keyword>
<evidence type="ECO:0000313" key="11">
    <source>
        <dbReference type="Proteomes" id="UP000240009"/>
    </source>
</evidence>
<evidence type="ECO:0000256" key="5">
    <source>
        <dbReference type="ARBA" id="ARBA00023136"/>
    </source>
</evidence>
<evidence type="ECO:0000259" key="9">
    <source>
        <dbReference type="Pfam" id="PF01618"/>
    </source>
</evidence>
<keyword evidence="6" id="KW-0813">Transport</keyword>
<dbReference type="Proteomes" id="UP000240009">
    <property type="component" value="Unassembled WGS sequence"/>
</dbReference>
<dbReference type="Pfam" id="PF01618">
    <property type="entry name" value="MotA_ExbB"/>
    <property type="match status" value="1"/>
</dbReference>
<organism evidence="10 11">
    <name type="scientific">Blastopirellula marina</name>
    <dbReference type="NCBI Taxonomy" id="124"/>
    <lineage>
        <taxon>Bacteria</taxon>
        <taxon>Pseudomonadati</taxon>
        <taxon>Planctomycetota</taxon>
        <taxon>Planctomycetia</taxon>
        <taxon>Pirellulales</taxon>
        <taxon>Pirellulaceae</taxon>
        <taxon>Blastopirellula</taxon>
    </lineage>
</organism>
<sequence length="280" mass="30284">MLTSHFRRSLAYGALLTIVWGCLTSSLLAQGAVEPAPLPPGLPTLGEDNPIPTKNLLQVFHDGGLLMYPIALCSFILLVFVFERAISLRRGRVIPRPFVKRFIEQVKDGRIDQDQALALCEENQSPVAEVFAAAVKKWGRSCVEVEQAILDAGERVTSRLRQYLRLFNGISTISPLLGLLGTVLGMISAFNAIAANGEAAGQRELLASGISQALLTTAAGMTVALPALIAYLFFSGRVDRLIMEIDLHSQEVVNAIASDGWKDKKKSPSRRASRSTAKAA</sequence>
<keyword evidence="4 8" id="KW-1133">Transmembrane helix</keyword>
<evidence type="ECO:0000256" key="3">
    <source>
        <dbReference type="ARBA" id="ARBA00022692"/>
    </source>
</evidence>
<feature type="compositionally biased region" description="Basic residues" evidence="7">
    <location>
        <begin position="263"/>
        <end position="273"/>
    </location>
</feature>
<reference evidence="10 11" key="1">
    <citation type="submission" date="2018-02" db="EMBL/GenBank/DDBJ databases">
        <title>Comparative genomes isolates from brazilian mangrove.</title>
        <authorList>
            <person name="Araujo J.E."/>
            <person name="Taketani R.G."/>
            <person name="Silva M.C.P."/>
            <person name="Loureco M.V."/>
            <person name="Andreote F.D."/>
        </authorList>
    </citation>
    <scope>NUCLEOTIDE SEQUENCE [LARGE SCALE GENOMIC DNA]</scope>
    <source>
        <strain evidence="10 11">HEX-2 MGV</strain>
    </source>
</reference>
<dbReference type="EMBL" id="PUIA01000035">
    <property type="protein sequence ID" value="PQO33523.1"/>
    <property type="molecule type" value="Genomic_DNA"/>
</dbReference>
<evidence type="ECO:0000256" key="2">
    <source>
        <dbReference type="ARBA" id="ARBA00022475"/>
    </source>
</evidence>
<dbReference type="PANTHER" id="PTHR30625:SF11">
    <property type="entry name" value="MOTA_TOLQ_EXBB PROTON CHANNEL DOMAIN-CONTAINING PROTEIN"/>
    <property type="match status" value="1"/>
</dbReference>
<name>A0A2S8FMX3_9BACT</name>
<protein>
    <submittedName>
        <fullName evidence="10">MotA/TolQ/ExbB proton channel family protein</fullName>
    </submittedName>
</protein>
<feature type="transmembrane region" description="Helical" evidence="8">
    <location>
        <begin position="65"/>
        <end position="82"/>
    </location>
</feature>
<evidence type="ECO:0000256" key="6">
    <source>
        <dbReference type="RuleBase" id="RU004057"/>
    </source>
</evidence>
<comment type="caution">
    <text evidence="10">The sequence shown here is derived from an EMBL/GenBank/DDBJ whole genome shotgun (WGS) entry which is preliminary data.</text>
</comment>
<dbReference type="RefSeq" id="WP_105353386.1">
    <property type="nucleotide sequence ID" value="NZ_PUIA01000035.1"/>
</dbReference>
<proteinExistence type="inferred from homology"/>
<feature type="transmembrane region" description="Helical" evidence="8">
    <location>
        <begin position="213"/>
        <end position="234"/>
    </location>
</feature>
<gene>
    <name evidence="10" type="ORF">C5Y96_11700</name>
</gene>
<accession>A0A2S8FMX3</accession>
<dbReference type="PANTHER" id="PTHR30625">
    <property type="entry name" value="PROTEIN TOLQ"/>
    <property type="match status" value="1"/>
</dbReference>
<evidence type="ECO:0000256" key="4">
    <source>
        <dbReference type="ARBA" id="ARBA00022989"/>
    </source>
</evidence>
<dbReference type="OrthoDB" id="4045at2"/>
<evidence type="ECO:0000313" key="10">
    <source>
        <dbReference type="EMBL" id="PQO33523.1"/>
    </source>
</evidence>
<feature type="region of interest" description="Disordered" evidence="7">
    <location>
        <begin position="261"/>
        <end position="280"/>
    </location>
</feature>
<dbReference type="InterPro" id="IPR050790">
    <property type="entry name" value="ExbB/TolQ_transport"/>
</dbReference>
<dbReference type="AlphaFoldDB" id="A0A2S8FMX3"/>
<evidence type="ECO:0000256" key="1">
    <source>
        <dbReference type="ARBA" id="ARBA00004651"/>
    </source>
</evidence>
<comment type="subcellular location">
    <subcellularLocation>
        <location evidence="1">Cell membrane</location>
        <topology evidence="1">Multi-pass membrane protein</topology>
    </subcellularLocation>
    <subcellularLocation>
        <location evidence="6">Membrane</location>
        <topology evidence="6">Multi-pass membrane protein</topology>
    </subcellularLocation>
</comment>